<sequence length="73" mass="7762">MMSAPLSWARRMRPTARVPPSLMTAMAAALMSHHSCAIFGLAARHAATMSAISSSLSPSFSPPMVLRAPTPPW</sequence>
<dbReference type="AlphaFoldDB" id="W1VE76"/>
<proteinExistence type="predicted"/>
<evidence type="ECO:0000313" key="2">
    <source>
        <dbReference type="Proteomes" id="UP000018852"/>
    </source>
</evidence>
<name>W1VE76_9ACTO</name>
<dbReference type="EMBL" id="AZLV01000717">
    <property type="protein sequence ID" value="ETJ04293.1"/>
    <property type="molecule type" value="Genomic_DNA"/>
</dbReference>
<reference evidence="1 2" key="1">
    <citation type="submission" date="2013-12" db="EMBL/GenBank/DDBJ databases">
        <title>A Varibaculum cambriense genome reconstructed from a premature infant gut community with otherwise low bacterial novelty that shifts toward anaerobic metabolism during the third week of life.</title>
        <authorList>
            <person name="Brown C.T."/>
            <person name="Sharon I."/>
            <person name="Thomas B.C."/>
            <person name="Castelle C.J."/>
            <person name="Morowitz M.J."/>
            <person name="Banfield J.F."/>
        </authorList>
    </citation>
    <scope>NUCLEOTIDE SEQUENCE [LARGE SCALE GENOMIC DNA]</scope>
    <source>
        <strain evidence="2">DORA_12</strain>
    </source>
</reference>
<comment type="caution">
    <text evidence="1">The sequence shown here is derived from an EMBL/GenBank/DDBJ whole genome shotgun (WGS) entry which is preliminary data.</text>
</comment>
<dbReference type="Proteomes" id="UP000018852">
    <property type="component" value="Unassembled WGS sequence"/>
</dbReference>
<evidence type="ECO:0000313" key="1">
    <source>
        <dbReference type="EMBL" id="ETJ04293.1"/>
    </source>
</evidence>
<accession>W1VE76</accession>
<protein>
    <submittedName>
        <fullName evidence="1">Uncharacterized protein</fullName>
    </submittedName>
</protein>
<gene>
    <name evidence="1" type="ORF">Q605_AUC00717G0002</name>
</gene>
<organism evidence="1 2">
    <name type="scientific">Actinomyces urogenitalis DORA_12</name>
    <dbReference type="NCBI Taxonomy" id="1403939"/>
    <lineage>
        <taxon>Bacteria</taxon>
        <taxon>Bacillati</taxon>
        <taxon>Actinomycetota</taxon>
        <taxon>Actinomycetes</taxon>
        <taxon>Actinomycetales</taxon>
        <taxon>Actinomycetaceae</taxon>
        <taxon>Actinomyces</taxon>
    </lineage>
</organism>